<evidence type="ECO:0000256" key="2">
    <source>
        <dbReference type="ARBA" id="ARBA00023267"/>
    </source>
</evidence>
<evidence type="ECO:0000313" key="7">
    <source>
        <dbReference type="Proteomes" id="UP001138661"/>
    </source>
</evidence>
<dbReference type="InterPro" id="IPR004143">
    <property type="entry name" value="BPL_LPL_catalytic"/>
</dbReference>
<dbReference type="EMBL" id="JAHXDN010000002">
    <property type="protein sequence ID" value="MBW4707926.1"/>
    <property type="molecule type" value="Genomic_DNA"/>
</dbReference>
<protein>
    <recommendedName>
        <fullName evidence="3">biotin--[biotin carboxyl-carrier protein] ligase</fullName>
        <ecNumber evidence="3">6.3.4.15</ecNumber>
    </recommendedName>
</protein>
<dbReference type="CDD" id="cd16442">
    <property type="entry name" value="BPL"/>
    <property type="match status" value="1"/>
</dbReference>
<dbReference type="Proteomes" id="UP001138661">
    <property type="component" value="Unassembled WGS sequence"/>
</dbReference>
<dbReference type="PANTHER" id="PTHR12835:SF5">
    <property type="entry name" value="BIOTIN--PROTEIN LIGASE"/>
    <property type="match status" value="1"/>
</dbReference>
<keyword evidence="7" id="KW-1185">Reference proteome</keyword>
<keyword evidence="2" id="KW-0092">Biotin</keyword>
<evidence type="ECO:0000259" key="5">
    <source>
        <dbReference type="PROSITE" id="PS51733"/>
    </source>
</evidence>
<evidence type="ECO:0000256" key="3">
    <source>
        <dbReference type="ARBA" id="ARBA00024227"/>
    </source>
</evidence>
<reference evidence="6" key="1">
    <citation type="submission" date="2021-07" db="EMBL/GenBank/DDBJ databases">
        <title>Roseobacter insulae sp. nov., isolated from a tidal flat.</title>
        <authorList>
            <person name="Park S."/>
            <person name="Yoon J.-H."/>
        </authorList>
    </citation>
    <scope>NUCLEOTIDE SEQUENCE</scope>
    <source>
        <strain evidence="6">YSTF-M11</strain>
    </source>
</reference>
<feature type="domain" description="BPL/LPL catalytic" evidence="5">
    <location>
        <begin position="1"/>
        <end position="187"/>
    </location>
</feature>
<dbReference type="PANTHER" id="PTHR12835">
    <property type="entry name" value="BIOTIN PROTEIN LIGASE"/>
    <property type="match status" value="1"/>
</dbReference>
<proteinExistence type="predicted"/>
<keyword evidence="1 6" id="KW-0436">Ligase</keyword>
<gene>
    <name evidence="6" type="ORF">KX928_09020</name>
</gene>
<evidence type="ECO:0000313" key="6">
    <source>
        <dbReference type="EMBL" id="MBW4707926.1"/>
    </source>
</evidence>
<dbReference type="PROSITE" id="PS51733">
    <property type="entry name" value="BPL_LPL_CATALYTIC"/>
    <property type="match status" value="1"/>
</dbReference>
<dbReference type="RefSeq" id="WP_219501244.1">
    <property type="nucleotide sequence ID" value="NZ_JAHXDN010000002.1"/>
</dbReference>
<dbReference type="EC" id="6.3.4.15" evidence="3"/>
<name>A0A9X1JY81_9RHOB</name>
<dbReference type="NCBIfam" id="TIGR00121">
    <property type="entry name" value="birA_ligase"/>
    <property type="match status" value="1"/>
</dbReference>
<accession>A0A9X1JY81</accession>
<dbReference type="GO" id="GO:0005737">
    <property type="term" value="C:cytoplasm"/>
    <property type="evidence" value="ECO:0007669"/>
    <property type="project" value="TreeGrafter"/>
</dbReference>
<comment type="caution">
    <text evidence="6">The sequence shown here is derived from an EMBL/GenBank/DDBJ whole genome shotgun (WGS) entry which is preliminary data.</text>
</comment>
<dbReference type="Pfam" id="PF02237">
    <property type="entry name" value="BPL_C"/>
    <property type="match status" value="1"/>
</dbReference>
<evidence type="ECO:0000256" key="4">
    <source>
        <dbReference type="ARBA" id="ARBA00047846"/>
    </source>
</evidence>
<comment type="catalytic activity">
    <reaction evidence="4">
        <text>biotin + L-lysyl-[protein] + ATP = N(6)-biotinyl-L-lysyl-[protein] + AMP + diphosphate + H(+)</text>
        <dbReference type="Rhea" id="RHEA:11756"/>
        <dbReference type="Rhea" id="RHEA-COMP:9752"/>
        <dbReference type="Rhea" id="RHEA-COMP:10505"/>
        <dbReference type="ChEBI" id="CHEBI:15378"/>
        <dbReference type="ChEBI" id="CHEBI:29969"/>
        <dbReference type="ChEBI" id="CHEBI:30616"/>
        <dbReference type="ChEBI" id="CHEBI:33019"/>
        <dbReference type="ChEBI" id="CHEBI:57586"/>
        <dbReference type="ChEBI" id="CHEBI:83144"/>
        <dbReference type="ChEBI" id="CHEBI:456215"/>
        <dbReference type="EC" id="6.3.4.15"/>
    </reaction>
</comment>
<sequence length="252" mass="26816">MTRWPEGYGRFVLDSVGSTLDEAARMAPGTPGAFWVFAHAQTAARGRRGRPWSMYDGNFAATLLLHPEETPGVAALRSFVMSLALYRSFVEVTGNPDDFTLKWPNDVLLRSGKVAGILLESAGQGGKMGPLAIGVGVNLVHAPGAEDVEPGAVRPVSLMGEAGCKVAAEAFLTVLAHHYAALESQFVTFGFAPIRTAWLAHAARLGQPVIARTGREDISGTFEDIDGDGNLMLRTSRGVRSIAAADVFFQTS</sequence>
<dbReference type="InterPro" id="IPR003142">
    <property type="entry name" value="BPL_C"/>
</dbReference>
<evidence type="ECO:0000256" key="1">
    <source>
        <dbReference type="ARBA" id="ARBA00022598"/>
    </source>
</evidence>
<dbReference type="Pfam" id="PF03099">
    <property type="entry name" value="BPL_LplA_LipB"/>
    <property type="match status" value="1"/>
</dbReference>
<dbReference type="GO" id="GO:0004077">
    <property type="term" value="F:biotin--[biotin carboxyl-carrier protein] ligase activity"/>
    <property type="evidence" value="ECO:0007669"/>
    <property type="project" value="UniProtKB-EC"/>
</dbReference>
<dbReference type="AlphaFoldDB" id="A0A9X1JY81"/>
<organism evidence="6 7">
    <name type="scientific">Roseobacter insulae</name>
    <dbReference type="NCBI Taxonomy" id="2859783"/>
    <lineage>
        <taxon>Bacteria</taxon>
        <taxon>Pseudomonadati</taxon>
        <taxon>Pseudomonadota</taxon>
        <taxon>Alphaproteobacteria</taxon>
        <taxon>Rhodobacterales</taxon>
        <taxon>Roseobacteraceae</taxon>
        <taxon>Roseobacter</taxon>
    </lineage>
</organism>
<dbReference type="InterPro" id="IPR004408">
    <property type="entry name" value="Biotin_CoA_COase_ligase"/>
</dbReference>